<dbReference type="RefSeq" id="XP_064851903.1">
    <property type="nucleotide sequence ID" value="XM_064995831.1"/>
</dbReference>
<sequence>MSASLPKPVPFRMKPKKKFSSMKVRKAFFYILALLTLGFIIFSITKGDDKKETVDYQLAAPNEFIGIKKGKTSDYDATEQYVDDNGEYVEVEDENEDMAIGKSKKVYNAKNPHIELKPGKGVKLDESAQEIAKKKKKIADALYKGNSRGREKET</sequence>
<protein>
    <submittedName>
        <fullName evidence="1">Uncharacterized protein</fullName>
    </submittedName>
</protein>
<accession>A0AAV5QL47</accession>
<name>A0AAV5QL47_9ASCO</name>
<evidence type="ECO:0000313" key="2">
    <source>
        <dbReference type="Proteomes" id="UP001360560"/>
    </source>
</evidence>
<dbReference type="AlphaFoldDB" id="A0AAV5QL47"/>
<dbReference type="EMBL" id="BTFZ01000004">
    <property type="protein sequence ID" value="GMM34903.1"/>
    <property type="molecule type" value="Genomic_DNA"/>
</dbReference>
<evidence type="ECO:0000313" key="1">
    <source>
        <dbReference type="EMBL" id="GMM34903.1"/>
    </source>
</evidence>
<keyword evidence="2" id="KW-1185">Reference proteome</keyword>
<reference evidence="1 2" key="1">
    <citation type="journal article" date="2023" name="Elife">
        <title>Identification of key yeast species and microbe-microbe interactions impacting larval growth of Drosophila in the wild.</title>
        <authorList>
            <person name="Mure A."/>
            <person name="Sugiura Y."/>
            <person name="Maeda R."/>
            <person name="Honda K."/>
            <person name="Sakurai N."/>
            <person name="Takahashi Y."/>
            <person name="Watada M."/>
            <person name="Katoh T."/>
            <person name="Gotoh A."/>
            <person name="Gotoh Y."/>
            <person name="Taniguchi I."/>
            <person name="Nakamura K."/>
            <person name="Hayashi T."/>
            <person name="Katayama T."/>
            <person name="Uemura T."/>
            <person name="Hattori Y."/>
        </authorList>
    </citation>
    <scope>NUCLEOTIDE SEQUENCE [LARGE SCALE GENOMIC DNA]</scope>
    <source>
        <strain evidence="1 2">SC-9</strain>
    </source>
</reference>
<comment type="caution">
    <text evidence="1">The sequence shown here is derived from an EMBL/GenBank/DDBJ whole genome shotgun (WGS) entry which is preliminary data.</text>
</comment>
<dbReference type="Proteomes" id="UP001360560">
    <property type="component" value="Unassembled WGS sequence"/>
</dbReference>
<organism evidence="1 2">
    <name type="scientific">Saccharomycopsis crataegensis</name>
    <dbReference type="NCBI Taxonomy" id="43959"/>
    <lineage>
        <taxon>Eukaryota</taxon>
        <taxon>Fungi</taxon>
        <taxon>Dikarya</taxon>
        <taxon>Ascomycota</taxon>
        <taxon>Saccharomycotina</taxon>
        <taxon>Saccharomycetes</taxon>
        <taxon>Saccharomycopsidaceae</taxon>
        <taxon>Saccharomycopsis</taxon>
    </lineage>
</organism>
<proteinExistence type="predicted"/>
<gene>
    <name evidence="1" type="ORF">DASC09_022280</name>
</gene>
<dbReference type="GeneID" id="90072882"/>